<dbReference type="Gene3D" id="3.30.70.100">
    <property type="match status" value="1"/>
</dbReference>
<dbReference type="Proteomes" id="UP000489600">
    <property type="component" value="Unassembled WGS sequence"/>
</dbReference>
<dbReference type="PROSITE" id="PS50846">
    <property type="entry name" value="HMA_2"/>
    <property type="match status" value="1"/>
</dbReference>
<protein>
    <recommendedName>
        <fullName evidence="1">HMA domain-containing protein</fullName>
    </recommendedName>
</protein>
<evidence type="ECO:0000259" key="1">
    <source>
        <dbReference type="PROSITE" id="PS50846"/>
    </source>
</evidence>
<dbReference type="EMBL" id="CABITT030000003">
    <property type="protein sequence ID" value="VVA99026.1"/>
    <property type="molecule type" value="Genomic_DNA"/>
</dbReference>
<sequence length="125" mass="13642">MRIKVCVKCGKCMKKAMKIAVVAKGVTSVAMEGEFQDEIVVVGDGVDAACLVVALRKKTCYATLETLEEVKPNTVNQKKPQVDEKSVTSHCCVPQCSSVSYEQRLPWTYEVVNDSYGPTTGCSIM</sequence>
<gene>
    <name evidence="2" type="ORF">ANE_LOCUS9471</name>
</gene>
<proteinExistence type="predicted"/>
<evidence type="ECO:0000313" key="2">
    <source>
        <dbReference type="EMBL" id="VVA99026.1"/>
    </source>
</evidence>
<dbReference type="PANTHER" id="PTHR46932:SF12">
    <property type="entry name" value="HEAVY METAL-ASSOCIATED ISOPRENYLATED PLANT PROTEIN 47"/>
    <property type="match status" value="1"/>
</dbReference>
<accession>A0A565BDU7</accession>
<dbReference type="OrthoDB" id="692882at2759"/>
<dbReference type="AlphaFoldDB" id="A0A565BDU7"/>
<dbReference type="InterPro" id="IPR042885">
    <property type="entry name" value="HIPP47/16"/>
</dbReference>
<comment type="caution">
    <text evidence="2">The sequence shown here is derived from an EMBL/GenBank/DDBJ whole genome shotgun (WGS) entry which is preliminary data.</text>
</comment>
<keyword evidence="3" id="KW-1185">Reference proteome</keyword>
<dbReference type="InterPro" id="IPR006121">
    <property type="entry name" value="HMA_dom"/>
</dbReference>
<dbReference type="GO" id="GO:0046872">
    <property type="term" value="F:metal ion binding"/>
    <property type="evidence" value="ECO:0007669"/>
    <property type="project" value="InterPro"/>
</dbReference>
<name>A0A565BDU7_9BRAS</name>
<evidence type="ECO:0000313" key="3">
    <source>
        <dbReference type="Proteomes" id="UP000489600"/>
    </source>
</evidence>
<dbReference type="PANTHER" id="PTHR46932">
    <property type="entry name" value="HEAVY METAL-ASSOCIATED ISOPRENYLATED PLANT PROTEIN 47"/>
    <property type="match status" value="1"/>
</dbReference>
<organism evidence="2 3">
    <name type="scientific">Arabis nemorensis</name>
    <dbReference type="NCBI Taxonomy" id="586526"/>
    <lineage>
        <taxon>Eukaryota</taxon>
        <taxon>Viridiplantae</taxon>
        <taxon>Streptophyta</taxon>
        <taxon>Embryophyta</taxon>
        <taxon>Tracheophyta</taxon>
        <taxon>Spermatophyta</taxon>
        <taxon>Magnoliopsida</taxon>
        <taxon>eudicotyledons</taxon>
        <taxon>Gunneridae</taxon>
        <taxon>Pentapetalae</taxon>
        <taxon>rosids</taxon>
        <taxon>malvids</taxon>
        <taxon>Brassicales</taxon>
        <taxon>Brassicaceae</taxon>
        <taxon>Arabideae</taxon>
        <taxon>Arabis</taxon>
    </lineage>
</organism>
<reference evidence="2" key="1">
    <citation type="submission" date="2019-07" db="EMBL/GenBank/DDBJ databases">
        <authorList>
            <person name="Dittberner H."/>
        </authorList>
    </citation>
    <scope>NUCLEOTIDE SEQUENCE [LARGE SCALE GENOMIC DNA]</scope>
</reference>
<feature type="domain" description="HMA" evidence="1">
    <location>
        <begin position="1"/>
        <end position="67"/>
    </location>
</feature>